<dbReference type="EMBL" id="JBHRTI010000003">
    <property type="protein sequence ID" value="MFC3147232.1"/>
    <property type="molecule type" value="Genomic_DNA"/>
</dbReference>
<keyword evidence="1" id="KW-0472">Membrane</keyword>
<name>A0ABV7H5E9_9BURK</name>
<protein>
    <submittedName>
        <fullName evidence="2">Uncharacterized protein</fullName>
    </submittedName>
</protein>
<organism evidence="2 3">
    <name type="scientific">Piscinibacterium candidicorallinum</name>
    <dbReference type="NCBI Taxonomy" id="1793872"/>
    <lineage>
        <taxon>Bacteria</taxon>
        <taxon>Pseudomonadati</taxon>
        <taxon>Pseudomonadota</taxon>
        <taxon>Betaproteobacteria</taxon>
        <taxon>Burkholderiales</taxon>
        <taxon>Piscinibacterium</taxon>
    </lineage>
</organism>
<gene>
    <name evidence="2" type="ORF">ACFOEN_06205</name>
</gene>
<comment type="caution">
    <text evidence="2">The sequence shown here is derived from an EMBL/GenBank/DDBJ whole genome shotgun (WGS) entry which is preliminary data.</text>
</comment>
<accession>A0ABV7H5E9</accession>
<evidence type="ECO:0000313" key="3">
    <source>
        <dbReference type="Proteomes" id="UP001595556"/>
    </source>
</evidence>
<keyword evidence="1" id="KW-1133">Transmembrane helix</keyword>
<keyword evidence="3" id="KW-1185">Reference proteome</keyword>
<keyword evidence="1" id="KW-0812">Transmembrane</keyword>
<feature type="transmembrane region" description="Helical" evidence="1">
    <location>
        <begin position="37"/>
        <end position="57"/>
    </location>
</feature>
<reference evidence="3" key="1">
    <citation type="journal article" date="2019" name="Int. J. Syst. Evol. Microbiol.">
        <title>The Global Catalogue of Microorganisms (GCM) 10K type strain sequencing project: providing services to taxonomists for standard genome sequencing and annotation.</title>
        <authorList>
            <consortium name="The Broad Institute Genomics Platform"/>
            <consortium name="The Broad Institute Genome Sequencing Center for Infectious Disease"/>
            <person name="Wu L."/>
            <person name="Ma J."/>
        </authorList>
    </citation>
    <scope>NUCLEOTIDE SEQUENCE [LARGE SCALE GENOMIC DNA]</scope>
    <source>
        <strain evidence="3">KCTC 52168</strain>
    </source>
</reference>
<evidence type="ECO:0000256" key="1">
    <source>
        <dbReference type="SAM" id="Phobius"/>
    </source>
</evidence>
<proteinExistence type="predicted"/>
<sequence length="108" mass="11937">MTPDDSAAEPVGAAEITAQTRRRVEILRLLRGQGRPVPLWIEIFTAALFLLVFWLALRDGLSRGLTIAIGSMTVGLGTCLMHQARAIKRLDAAIELLLEMDRRSAPRE</sequence>
<evidence type="ECO:0000313" key="2">
    <source>
        <dbReference type="EMBL" id="MFC3147232.1"/>
    </source>
</evidence>
<dbReference type="Proteomes" id="UP001595556">
    <property type="component" value="Unassembled WGS sequence"/>
</dbReference>
<dbReference type="RefSeq" id="WP_377302074.1">
    <property type="nucleotide sequence ID" value="NZ_CP180191.1"/>
</dbReference>